<feature type="transmembrane region" description="Helical" evidence="1">
    <location>
        <begin position="197"/>
        <end position="220"/>
    </location>
</feature>
<keyword evidence="3" id="KW-1185">Reference proteome</keyword>
<keyword evidence="1" id="KW-0812">Transmembrane</keyword>
<organism evidence="2 3">
    <name type="scientific">Desulfoglaeba alkanexedens ALDC</name>
    <dbReference type="NCBI Taxonomy" id="980445"/>
    <lineage>
        <taxon>Bacteria</taxon>
        <taxon>Pseudomonadati</taxon>
        <taxon>Thermodesulfobacteriota</taxon>
        <taxon>Syntrophobacteria</taxon>
        <taxon>Syntrophobacterales</taxon>
        <taxon>Syntrophobacteraceae</taxon>
        <taxon>Desulfoglaeba</taxon>
    </lineage>
</organism>
<reference evidence="2 3" key="2">
    <citation type="submission" date="2019-05" db="EMBL/GenBank/DDBJ databases">
        <authorList>
            <person name="Suflita J.M."/>
            <person name="Marks C.R."/>
        </authorList>
    </citation>
    <scope>NUCLEOTIDE SEQUENCE [LARGE SCALE GENOMIC DNA]</scope>
    <source>
        <strain evidence="2 3">ALDC</strain>
    </source>
</reference>
<accession>A0A4P8L122</accession>
<dbReference type="KEGG" id="dax:FDQ92_04555"/>
<dbReference type="RefSeq" id="WP_137423479.1">
    <property type="nucleotide sequence ID" value="NZ_CP040098.1"/>
</dbReference>
<name>A0A4P8L122_9BACT</name>
<gene>
    <name evidence="2" type="ORF">FDQ92_04555</name>
</gene>
<dbReference type="Proteomes" id="UP000298602">
    <property type="component" value="Chromosome"/>
</dbReference>
<protein>
    <submittedName>
        <fullName evidence="2">Uncharacterized protein</fullName>
    </submittedName>
</protein>
<reference evidence="2 3" key="1">
    <citation type="submission" date="2019-05" db="EMBL/GenBank/DDBJ databases">
        <title>The Complete Genome Sequence of the n-alkane-degrading Desulfoglaeba alkanexedens ALDC reveals multiple alkylsuccinate synthase gene clusters.</title>
        <authorList>
            <person name="Callaghan A.V."/>
            <person name="Davidova I.A."/>
            <person name="Duncan K.E."/>
            <person name="Morris B."/>
            <person name="McInerney M.J."/>
        </authorList>
    </citation>
    <scope>NUCLEOTIDE SEQUENCE [LARGE SCALE GENOMIC DNA]</scope>
    <source>
        <strain evidence="2 3">ALDC</strain>
    </source>
</reference>
<evidence type="ECO:0000256" key="1">
    <source>
        <dbReference type="SAM" id="Phobius"/>
    </source>
</evidence>
<sequence length="235" mass="26252">MLVRDKKAFSQGAVLLVSFLVVLAVMFMPLFGGENAFHASDRLFNTIAKGSTYYFPALLEKVEARKGHTFTVDVAMASEKVASDARKVLMEGGAEVWQNGAQLKVSGDLGRLVEAALKDAEAMYYNNGQEVSERYGFNEREVLFAWWSFMKAAQKAFNEQEEFKLASFLEEPIAKGMEVGYNFYGISPEKAASRAGILSFALIFYVIYTLWWGYAIFLLCEGCGLEMKKAAKKEV</sequence>
<dbReference type="EMBL" id="CP040098">
    <property type="protein sequence ID" value="QCQ21508.1"/>
    <property type="molecule type" value="Genomic_DNA"/>
</dbReference>
<feature type="transmembrane region" description="Helical" evidence="1">
    <location>
        <begin position="12"/>
        <end position="32"/>
    </location>
</feature>
<keyword evidence="1" id="KW-0472">Membrane</keyword>
<keyword evidence="1" id="KW-1133">Transmembrane helix</keyword>
<dbReference type="AlphaFoldDB" id="A0A4P8L122"/>
<proteinExistence type="predicted"/>
<evidence type="ECO:0000313" key="3">
    <source>
        <dbReference type="Proteomes" id="UP000298602"/>
    </source>
</evidence>
<dbReference type="OrthoDB" id="9779692at2"/>
<evidence type="ECO:0000313" key="2">
    <source>
        <dbReference type="EMBL" id="QCQ21508.1"/>
    </source>
</evidence>